<evidence type="ECO:0000256" key="5">
    <source>
        <dbReference type="ARBA" id="ARBA00022692"/>
    </source>
</evidence>
<feature type="transmembrane region" description="Helical" evidence="8">
    <location>
        <begin position="116"/>
        <end position="140"/>
    </location>
</feature>
<evidence type="ECO:0000259" key="9">
    <source>
        <dbReference type="PROSITE" id="PS51012"/>
    </source>
</evidence>
<evidence type="ECO:0000256" key="3">
    <source>
        <dbReference type="ARBA" id="ARBA00022448"/>
    </source>
</evidence>
<evidence type="ECO:0000313" key="10">
    <source>
        <dbReference type="EMBL" id="ERJ11059.1"/>
    </source>
</evidence>
<evidence type="ECO:0000313" key="11">
    <source>
        <dbReference type="Proteomes" id="UP000005707"/>
    </source>
</evidence>
<dbReference type="Pfam" id="PF01061">
    <property type="entry name" value="ABC2_membrane"/>
    <property type="match status" value="1"/>
</dbReference>
<comment type="similarity">
    <text evidence="2 8">Belongs to the ABC-2 integral membrane protein family.</text>
</comment>
<evidence type="ECO:0000256" key="2">
    <source>
        <dbReference type="ARBA" id="ARBA00007783"/>
    </source>
</evidence>
<keyword evidence="11" id="KW-1185">Reference proteome</keyword>
<dbReference type="InterPro" id="IPR047817">
    <property type="entry name" value="ABC2_TM_bact-type"/>
</dbReference>
<dbReference type="InParanoid" id="U2FIK3"/>
<dbReference type="PANTHER" id="PTHR30413">
    <property type="entry name" value="INNER MEMBRANE TRANSPORT PERMEASE"/>
    <property type="match status" value="1"/>
</dbReference>
<evidence type="ECO:0000256" key="8">
    <source>
        <dbReference type="RuleBase" id="RU361157"/>
    </source>
</evidence>
<name>U2FIK3_9MOLU</name>
<keyword evidence="5 8" id="KW-0812">Transmembrane</keyword>
<reference evidence="10 11" key="1">
    <citation type="journal article" date="2011" name="J. Bacteriol.">
        <title>Genome sequence of Haloplasma contractile, an unusual contractile bacterium from a deep-sea anoxic brine lake.</title>
        <authorList>
            <person name="Antunes A."/>
            <person name="Alam I."/>
            <person name="El Dorry H."/>
            <person name="Siam R."/>
            <person name="Robertson A."/>
            <person name="Bajic V.B."/>
            <person name="Stingl U."/>
        </authorList>
    </citation>
    <scope>NUCLEOTIDE SEQUENCE [LARGE SCALE GENOMIC DNA]</scope>
    <source>
        <strain evidence="10 11">SSD-17B</strain>
    </source>
</reference>
<protein>
    <recommendedName>
        <fullName evidence="8">Transport permease protein</fullName>
    </recommendedName>
</protein>
<gene>
    <name evidence="10" type="ORF">HLPCO_002880</name>
</gene>
<dbReference type="Proteomes" id="UP000005707">
    <property type="component" value="Unassembled WGS sequence"/>
</dbReference>
<dbReference type="GO" id="GO:0005886">
    <property type="term" value="C:plasma membrane"/>
    <property type="evidence" value="ECO:0007669"/>
    <property type="project" value="UniProtKB-SubCell"/>
</dbReference>
<proteinExistence type="inferred from homology"/>
<evidence type="ECO:0000256" key="7">
    <source>
        <dbReference type="ARBA" id="ARBA00023136"/>
    </source>
</evidence>
<dbReference type="PANTHER" id="PTHR30413:SF10">
    <property type="entry name" value="CAPSULE POLYSACCHARIDE EXPORT INNER-MEMBRANE PROTEIN CTRC"/>
    <property type="match status" value="1"/>
</dbReference>
<sequence>MNFVNFFKVNLQNIRKISKLAALDLKKIYAGSFLGFIWVLLRHIIVVFVFWFTFYVGLRGNNYIEGYPYLIWLIVGLTPWFYIADGLNQGATTFIKKAYIVKKIKYKIETLPMTTIFTFFISHLFFLGVTLSLLIAYGFFPAKFNIMLPYYTICLFLFLWAVSILTSSLSTLIRDVPYFVQSITSALLWLSPILWPFTNLPENLQKVMMFNPIFYIVNGYRNALLYGNYDLMFSTESIIFWVELLVIFLIGIRSFYKLKPVLSDLI</sequence>
<dbReference type="PROSITE" id="PS51012">
    <property type="entry name" value="ABC_TM2"/>
    <property type="match status" value="1"/>
</dbReference>
<keyword evidence="7 8" id="KW-0472">Membrane</keyword>
<feature type="transmembrane region" description="Helical" evidence="8">
    <location>
        <begin position="69"/>
        <end position="95"/>
    </location>
</feature>
<feature type="transmembrane region" description="Helical" evidence="8">
    <location>
        <begin position="238"/>
        <end position="256"/>
    </location>
</feature>
<dbReference type="GO" id="GO:0015920">
    <property type="term" value="P:lipopolysaccharide transport"/>
    <property type="evidence" value="ECO:0007669"/>
    <property type="project" value="TreeGrafter"/>
</dbReference>
<evidence type="ECO:0000256" key="4">
    <source>
        <dbReference type="ARBA" id="ARBA00022475"/>
    </source>
</evidence>
<keyword evidence="6 8" id="KW-1133">Transmembrane helix</keyword>
<dbReference type="OrthoDB" id="9794365at2"/>
<organism evidence="10 11">
    <name type="scientific">Haloplasma contractile SSD-17B</name>
    <dbReference type="NCBI Taxonomy" id="1033810"/>
    <lineage>
        <taxon>Bacteria</taxon>
        <taxon>Bacillati</taxon>
        <taxon>Mycoplasmatota</taxon>
        <taxon>Mollicutes</taxon>
        <taxon>Haloplasmatales</taxon>
        <taxon>Haloplasmataceae</taxon>
        <taxon>Haloplasma</taxon>
    </lineage>
</organism>
<comment type="caution">
    <text evidence="10">The sequence shown here is derived from an EMBL/GenBank/DDBJ whole genome shotgun (WGS) entry which is preliminary data.</text>
</comment>
<keyword evidence="4 8" id="KW-1003">Cell membrane</keyword>
<evidence type="ECO:0000256" key="1">
    <source>
        <dbReference type="ARBA" id="ARBA00004651"/>
    </source>
</evidence>
<accession>U2FIK3</accession>
<feature type="transmembrane region" description="Helical" evidence="8">
    <location>
        <begin position="146"/>
        <end position="166"/>
    </location>
</feature>
<evidence type="ECO:0000256" key="6">
    <source>
        <dbReference type="ARBA" id="ARBA00022989"/>
    </source>
</evidence>
<comment type="subcellular location">
    <subcellularLocation>
        <location evidence="1 8">Cell membrane</location>
        <topology evidence="1 8">Multi-pass membrane protein</topology>
    </subcellularLocation>
</comment>
<dbReference type="EMBL" id="AFNU02000017">
    <property type="protein sequence ID" value="ERJ11059.1"/>
    <property type="molecule type" value="Genomic_DNA"/>
</dbReference>
<feature type="transmembrane region" description="Helical" evidence="8">
    <location>
        <begin position="33"/>
        <end position="57"/>
    </location>
</feature>
<dbReference type="RefSeq" id="WP_008824748.1">
    <property type="nucleotide sequence ID" value="NZ_AFNU02000017.1"/>
</dbReference>
<dbReference type="STRING" id="1033810.HLPCO_002880"/>
<dbReference type="InterPro" id="IPR013525">
    <property type="entry name" value="ABC2_TM"/>
</dbReference>
<dbReference type="eggNOG" id="COG1682">
    <property type="taxonomic scope" value="Bacteria"/>
</dbReference>
<reference evidence="10 11" key="2">
    <citation type="journal article" date="2013" name="PLoS ONE">
        <title>INDIGO - INtegrated Data Warehouse of MIcrobial GenOmes with Examples from the Red Sea Extremophiles.</title>
        <authorList>
            <person name="Alam I."/>
            <person name="Antunes A."/>
            <person name="Kamau A.A."/>
            <person name="Ba Alawi W."/>
            <person name="Kalkatawi M."/>
            <person name="Stingl U."/>
            <person name="Bajic V.B."/>
        </authorList>
    </citation>
    <scope>NUCLEOTIDE SEQUENCE [LARGE SCALE GENOMIC DNA]</scope>
    <source>
        <strain evidence="10 11">SSD-17B</strain>
    </source>
</reference>
<feature type="transmembrane region" description="Helical" evidence="8">
    <location>
        <begin position="178"/>
        <end position="198"/>
    </location>
</feature>
<feature type="domain" description="ABC transmembrane type-2" evidence="9">
    <location>
        <begin position="34"/>
        <end position="258"/>
    </location>
</feature>
<keyword evidence="3 8" id="KW-0813">Transport</keyword>
<dbReference type="GO" id="GO:0140359">
    <property type="term" value="F:ABC-type transporter activity"/>
    <property type="evidence" value="ECO:0007669"/>
    <property type="project" value="InterPro"/>
</dbReference>
<dbReference type="AlphaFoldDB" id="U2FIK3"/>